<dbReference type="Proteomes" id="UP000664779">
    <property type="component" value="Unassembled WGS sequence"/>
</dbReference>
<comment type="caution">
    <text evidence="7">The sequence shown here is derived from an EMBL/GenBank/DDBJ whole genome shotgun (WGS) entry which is preliminary data.</text>
</comment>
<dbReference type="PROSITE" id="PS50850">
    <property type="entry name" value="MFS"/>
    <property type="match status" value="1"/>
</dbReference>
<evidence type="ECO:0000256" key="2">
    <source>
        <dbReference type="ARBA" id="ARBA00022989"/>
    </source>
</evidence>
<dbReference type="CDD" id="cd06180">
    <property type="entry name" value="MFS_YjiJ"/>
    <property type="match status" value="1"/>
</dbReference>
<sequence>MPQAPSPVRLAIGGLLSLAAAMGIGRFVFTPILPVMVDALPLSAGDGGYVAAANFVGYLIGALAGSLLRLPGSRRRVFLIALGLSALTTGLMAGTESFVVFCILRFVSGIASAYVLVGISGLVLSRLSALGREDLSALFFAGVGLGIAFSALMTGGLLALDANWQDLWIASAFATASALVAAAILIPEEQHATTQPQRKAQTSQSSEALASSVPVRTSDDNSSSNAKLMRLVIAYGLFGFGYVITMTFLSLMARQDPELSGLADLLWLFVGLSAAPSIWFWNRFAARFGGARTLALACLLEAVGVALSVSGWGMPAMVMAAFLMGGTFMGITALGLMQAQRLTSGDKTRIVAIMTASFGLGQVVGPWVAGVLHERSGNFTSASLAAAVALLAAAALSLTIRRDTAAKA</sequence>
<dbReference type="InterPro" id="IPR020846">
    <property type="entry name" value="MFS_dom"/>
</dbReference>
<feature type="region of interest" description="Disordered" evidence="4">
    <location>
        <begin position="193"/>
        <end position="222"/>
    </location>
</feature>
<feature type="transmembrane region" description="Helical" evidence="5">
    <location>
        <begin position="137"/>
        <end position="160"/>
    </location>
</feature>
<evidence type="ECO:0000256" key="4">
    <source>
        <dbReference type="SAM" id="MobiDB-lite"/>
    </source>
</evidence>
<feature type="transmembrane region" description="Helical" evidence="5">
    <location>
        <begin position="381"/>
        <end position="400"/>
    </location>
</feature>
<feature type="transmembrane region" description="Helical" evidence="5">
    <location>
        <begin position="265"/>
        <end position="282"/>
    </location>
</feature>
<accession>A0A939J4Z2</accession>
<dbReference type="Gene3D" id="1.20.1250.20">
    <property type="entry name" value="MFS general substrate transporter like domains"/>
    <property type="match status" value="1"/>
</dbReference>
<dbReference type="AlphaFoldDB" id="A0A939J4Z2"/>
<evidence type="ECO:0000256" key="5">
    <source>
        <dbReference type="SAM" id="Phobius"/>
    </source>
</evidence>
<evidence type="ECO:0000256" key="1">
    <source>
        <dbReference type="ARBA" id="ARBA00022692"/>
    </source>
</evidence>
<dbReference type="GO" id="GO:0022857">
    <property type="term" value="F:transmembrane transporter activity"/>
    <property type="evidence" value="ECO:0007669"/>
    <property type="project" value="InterPro"/>
</dbReference>
<protein>
    <submittedName>
        <fullName evidence="7">YbfB/YjiJ family MFS transporter</fullName>
    </submittedName>
</protein>
<feature type="transmembrane region" description="Helical" evidence="5">
    <location>
        <begin position="294"/>
        <end position="312"/>
    </location>
</feature>
<evidence type="ECO:0000313" key="8">
    <source>
        <dbReference type="Proteomes" id="UP000664779"/>
    </source>
</evidence>
<reference evidence="7" key="1">
    <citation type="submission" date="2021-03" db="EMBL/GenBank/DDBJ databases">
        <title>Roseibium sp. CAU 1637 isolated from Incheon.</title>
        <authorList>
            <person name="Kim W."/>
        </authorList>
    </citation>
    <scope>NUCLEOTIDE SEQUENCE</scope>
    <source>
        <strain evidence="7">CAU 1637</strain>
    </source>
</reference>
<dbReference type="PANTHER" id="PTHR23537">
    <property type="match status" value="1"/>
</dbReference>
<keyword evidence="1 5" id="KW-0812">Transmembrane</keyword>
<evidence type="ECO:0000313" key="7">
    <source>
        <dbReference type="EMBL" id="MBO0345260.1"/>
    </source>
</evidence>
<feature type="transmembrane region" description="Helical" evidence="5">
    <location>
        <begin position="232"/>
        <end position="253"/>
    </location>
</feature>
<name>A0A939J4Z2_9HYPH</name>
<feature type="transmembrane region" description="Helical" evidence="5">
    <location>
        <begin position="106"/>
        <end position="125"/>
    </location>
</feature>
<feature type="transmembrane region" description="Helical" evidence="5">
    <location>
        <begin position="77"/>
        <end position="94"/>
    </location>
</feature>
<organism evidence="7 8">
    <name type="scientific">Roseibium limicola</name>
    <dbReference type="NCBI Taxonomy" id="2816037"/>
    <lineage>
        <taxon>Bacteria</taxon>
        <taxon>Pseudomonadati</taxon>
        <taxon>Pseudomonadota</taxon>
        <taxon>Alphaproteobacteria</taxon>
        <taxon>Hyphomicrobiales</taxon>
        <taxon>Stappiaceae</taxon>
        <taxon>Roseibium</taxon>
    </lineage>
</organism>
<dbReference type="InterPro" id="IPR010645">
    <property type="entry name" value="MFS_4"/>
</dbReference>
<proteinExistence type="predicted"/>
<dbReference type="Pfam" id="PF06779">
    <property type="entry name" value="MFS_4"/>
    <property type="match status" value="2"/>
</dbReference>
<feature type="compositionally biased region" description="Polar residues" evidence="4">
    <location>
        <begin position="193"/>
        <end position="209"/>
    </location>
</feature>
<dbReference type="PANTHER" id="PTHR23537:SF1">
    <property type="entry name" value="SUGAR TRANSPORTER"/>
    <property type="match status" value="1"/>
</dbReference>
<dbReference type="RefSeq" id="WP_206939698.1">
    <property type="nucleotide sequence ID" value="NZ_JAFLNF010000003.1"/>
</dbReference>
<feature type="transmembrane region" description="Helical" evidence="5">
    <location>
        <begin position="349"/>
        <end position="369"/>
    </location>
</feature>
<evidence type="ECO:0000259" key="6">
    <source>
        <dbReference type="PROSITE" id="PS50850"/>
    </source>
</evidence>
<feature type="transmembrane region" description="Helical" evidence="5">
    <location>
        <begin position="318"/>
        <end position="337"/>
    </location>
</feature>
<feature type="transmembrane region" description="Helical" evidence="5">
    <location>
        <begin position="166"/>
        <end position="186"/>
    </location>
</feature>
<feature type="transmembrane region" description="Helical" evidence="5">
    <location>
        <begin position="49"/>
        <end position="70"/>
    </location>
</feature>
<dbReference type="EMBL" id="JAFLNF010000003">
    <property type="protein sequence ID" value="MBO0345260.1"/>
    <property type="molecule type" value="Genomic_DNA"/>
</dbReference>
<keyword evidence="3 5" id="KW-0472">Membrane</keyword>
<gene>
    <name evidence="7" type="ORF">J0X15_08510</name>
</gene>
<dbReference type="InterPro" id="IPR036259">
    <property type="entry name" value="MFS_trans_sf"/>
</dbReference>
<dbReference type="GO" id="GO:0005886">
    <property type="term" value="C:plasma membrane"/>
    <property type="evidence" value="ECO:0007669"/>
    <property type="project" value="TreeGrafter"/>
</dbReference>
<keyword evidence="2 5" id="KW-1133">Transmembrane helix</keyword>
<evidence type="ECO:0000256" key="3">
    <source>
        <dbReference type="ARBA" id="ARBA00023136"/>
    </source>
</evidence>
<dbReference type="SUPFAM" id="SSF103473">
    <property type="entry name" value="MFS general substrate transporter"/>
    <property type="match status" value="1"/>
</dbReference>
<feature type="domain" description="Major facilitator superfamily (MFS) profile" evidence="6">
    <location>
        <begin position="6"/>
        <end position="405"/>
    </location>
</feature>
<keyword evidence="8" id="KW-1185">Reference proteome</keyword>